<evidence type="ECO:0000256" key="15">
    <source>
        <dbReference type="RuleBase" id="RU004016"/>
    </source>
</evidence>
<dbReference type="PANTHER" id="PTHR21581">
    <property type="entry name" value="D-ALANYL-D-ALANINE CARBOXYPEPTIDASE"/>
    <property type="match status" value="1"/>
</dbReference>
<dbReference type="SUPFAM" id="SSF56601">
    <property type="entry name" value="beta-lactamase/transpeptidase-like"/>
    <property type="match status" value="1"/>
</dbReference>
<dbReference type="GO" id="GO:0009002">
    <property type="term" value="F:serine-type D-Ala-D-Ala carboxypeptidase activity"/>
    <property type="evidence" value="ECO:0007669"/>
    <property type="project" value="UniProtKB-EC"/>
</dbReference>
<feature type="active site" evidence="13">
    <location>
        <position position="113"/>
    </location>
</feature>
<dbReference type="PRINTS" id="PR00725">
    <property type="entry name" value="DADACBPTASE1"/>
</dbReference>
<feature type="binding site" evidence="14">
    <location>
        <position position="214"/>
    </location>
    <ligand>
        <name>substrate</name>
    </ligand>
</feature>
<dbReference type="SMART" id="SM00936">
    <property type="entry name" value="PBP5_C"/>
    <property type="match status" value="1"/>
</dbReference>
<keyword evidence="11" id="KW-0961">Cell wall biogenesis/degradation</keyword>
<protein>
    <recommendedName>
        <fullName evidence="4">serine-type D-Ala-D-Ala carboxypeptidase</fullName>
        <ecNumber evidence="4">3.4.16.4</ecNumber>
    </recommendedName>
</protein>
<feature type="active site" description="Acyl-ester intermediate" evidence="13">
    <location>
        <position position="58"/>
    </location>
</feature>
<evidence type="ECO:0000256" key="1">
    <source>
        <dbReference type="ARBA" id="ARBA00003217"/>
    </source>
</evidence>
<evidence type="ECO:0000256" key="2">
    <source>
        <dbReference type="ARBA" id="ARBA00004752"/>
    </source>
</evidence>
<dbReference type="InterPro" id="IPR015956">
    <property type="entry name" value="Peniciliin-bd_prot_C_sf"/>
</dbReference>
<gene>
    <name evidence="18" type="ORF">H9787_10720</name>
</gene>
<dbReference type="InterPro" id="IPR018044">
    <property type="entry name" value="Peptidase_S11"/>
</dbReference>
<dbReference type="InterPro" id="IPR037167">
    <property type="entry name" value="Peptidase_S11_C_sf"/>
</dbReference>
<evidence type="ECO:0000256" key="9">
    <source>
        <dbReference type="ARBA" id="ARBA00022960"/>
    </source>
</evidence>
<reference evidence="18" key="2">
    <citation type="submission" date="2021-04" db="EMBL/GenBank/DDBJ databases">
        <authorList>
            <person name="Gilroy R."/>
        </authorList>
    </citation>
    <scope>NUCLEOTIDE SEQUENCE</scope>
    <source>
        <strain evidence="18">ChiBcec18-1249</strain>
    </source>
</reference>
<proteinExistence type="inferred from homology"/>
<dbReference type="InterPro" id="IPR012338">
    <property type="entry name" value="Beta-lactam/transpept-like"/>
</dbReference>
<evidence type="ECO:0000256" key="3">
    <source>
        <dbReference type="ARBA" id="ARBA00007164"/>
    </source>
</evidence>
<comment type="function">
    <text evidence="1">Removes C-terminal D-alanyl residues from sugar-peptide cell wall precursors.</text>
</comment>
<comment type="pathway">
    <text evidence="2">Cell wall biogenesis; peptidoglycan biosynthesis.</text>
</comment>
<evidence type="ECO:0000259" key="17">
    <source>
        <dbReference type="SMART" id="SM00936"/>
    </source>
</evidence>
<evidence type="ECO:0000256" key="12">
    <source>
        <dbReference type="ARBA" id="ARBA00034000"/>
    </source>
</evidence>
<comment type="caution">
    <text evidence="18">The sequence shown here is derived from an EMBL/GenBank/DDBJ whole genome shotgun (WGS) entry which is preliminary data.</text>
</comment>
<organism evidence="18 19">
    <name type="scientific">Candidatus Oscillibacter excrementigallinarum</name>
    <dbReference type="NCBI Taxonomy" id="2838716"/>
    <lineage>
        <taxon>Bacteria</taxon>
        <taxon>Bacillati</taxon>
        <taxon>Bacillota</taxon>
        <taxon>Clostridia</taxon>
        <taxon>Eubacteriales</taxon>
        <taxon>Oscillospiraceae</taxon>
        <taxon>Oscillibacter</taxon>
    </lineage>
</organism>
<keyword evidence="8" id="KW-0378">Hydrolase</keyword>
<evidence type="ECO:0000256" key="13">
    <source>
        <dbReference type="PIRSR" id="PIRSR618044-1"/>
    </source>
</evidence>
<keyword evidence="10" id="KW-0573">Peptidoglycan synthesis</keyword>
<feature type="chain" id="PRO_5038491746" description="serine-type D-Ala-D-Ala carboxypeptidase" evidence="16">
    <location>
        <begin position="27"/>
        <end position="364"/>
    </location>
</feature>
<dbReference type="GO" id="GO:0009252">
    <property type="term" value="P:peptidoglycan biosynthetic process"/>
    <property type="evidence" value="ECO:0007669"/>
    <property type="project" value="UniProtKB-KW"/>
</dbReference>
<dbReference type="InterPro" id="IPR001967">
    <property type="entry name" value="Peptidase_S11_N"/>
</dbReference>
<dbReference type="GO" id="GO:0006508">
    <property type="term" value="P:proteolysis"/>
    <property type="evidence" value="ECO:0007669"/>
    <property type="project" value="UniProtKB-KW"/>
</dbReference>
<accession>A0A9D2RS55</accession>
<evidence type="ECO:0000313" key="18">
    <source>
        <dbReference type="EMBL" id="HJB14164.1"/>
    </source>
</evidence>
<dbReference type="Pfam" id="PF07943">
    <property type="entry name" value="PBP5_C"/>
    <property type="match status" value="1"/>
</dbReference>
<dbReference type="EMBL" id="DWZJ01000099">
    <property type="protein sequence ID" value="HJB14164.1"/>
    <property type="molecule type" value="Genomic_DNA"/>
</dbReference>
<dbReference type="Gene3D" id="2.60.410.10">
    <property type="entry name" value="D-Ala-D-Ala carboxypeptidase, C-terminal domain"/>
    <property type="match status" value="1"/>
</dbReference>
<dbReference type="EC" id="3.4.16.4" evidence="4"/>
<evidence type="ECO:0000256" key="14">
    <source>
        <dbReference type="PIRSR" id="PIRSR618044-2"/>
    </source>
</evidence>
<dbReference type="AlphaFoldDB" id="A0A9D2RS55"/>
<dbReference type="Pfam" id="PF00768">
    <property type="entry name" value="Peptidase_S11"/>
    <property type="match status" value="1"/>
</dbReference>
<reference evidence="18" key="1">
    <citation type="journal article" date="2021" name="PeerJ">
        <title>Extensive microbial diversity within the chicken gut microbiome revealed by metagenomics and culture.</title>
        <authorList>
            <person name="Gilroy R."/>
            <person name="Ravi A."/>
            <person name="Getino M."/>
            <person name="Pursley I."/>
            <person name="Horton D.L."/>
            <person name="Alikhan N.F."/>
            <person name="Baker D."/>
            <person name="Gharbi K."/>
            <person name="Hall N."/>
            <person name="Watson M."/>
            <person name="Adriaenssens E.M."/>
            <person name="Foster-Nyarko E."/>
            <person name="Jarju S."/>
            <person name="Secka A."/>
            <person name="Antonio M."/>
            <person name="Oren A."/>
            <person name="Chaudhuri R.R."/>
            <person name="La Ragione R."/>
            <person name="Hildebrand F."/>
            <person name="Pallen M.J."/>
        </authorList>
    </citation>
    <scope>NUCLEOTIDE SEQUENCE</scope>
    <source>
        <strain evidence="18">ChiBcec18-1249</strain>
    </source>
</reference>
<keyword evidence="9" id="KW-0133">Cell shape</keyword>
<dbReference type="Proteomes" id="UP000823824">
    <property type="component" value="Unassembled WGS sequence"/>
</dbReference>
<evidence type="ECO:0000256" key="8">
    <source>
        <dbReference type="ARBA" id="ARBA00022801"/>
    </source>
</evidence>
<dbReference type="InterPro" id="IPR012907">
    <property type="entry name" value="Peptidase_S11_C"/>
</dbReference>
<comment type="similarity">
    <text evidence="3 15">Belongs to the peptidase S11 family.</text>
</comment>
<comment type="catalytic activity">
    <reaction evidence="12">
        <text>Preferential cleavage: (Ac)2-L-Lys-D-Ala-|-D-Ala. Also transpeptidation of peptidyl-alanyl moieties that are N-acyl substituents of D-alanine.</text>
        <dbReference type="EC" id="3.4.16.4"/>
    </reaction>
</comment>
<feature type="domain" description="Peptidase S11 D-Ala-D-Ala carboxypeptidase A C-terminal" evidence="17">
    <location>
        <begin position="258"/>
        <end position="349"/>
    </location>
</feature>
<evidence type="ECO:0000256" key="4">
    <source>
        <dbReference type="ARBA" id="ARBA00012448"/>
    </source>
</evidence>
<sequence length="364" mass="38522">MLLRRLAALGIALAALFSLTPCQTHAVSTSASSAILMDVDSGRVLYEQNADAKMLIASTTKILTALVAIREGDLSDMVTVSREAAYTEGSSMYLKVGEQLTLETLLYGLLLCSGNDAAVAIAEHISGSQERFADLMNETARDIGMEHSSFANPNGLDDEDHYSTARDMARLACAAVENETLVRMASTRSVTIGGRTMTNHNKLLNQVEGCIGLKTGYTMAAGRTLVSCVERAGQRLVAVTLQDGNDWADHAALYDYGFSTYPAKLGTSLGQTIQRAAVENGLNATVPLVAADSFAWPLAEGETLELDVELDGTLRAPVRAGDKAGEAVFSVNGKEVGRVALLCGTDVAPRMESALSILKQGLPG</sequence>
<feature type="signal peptide" evidence="16">
    <location>
        <begin position="1"/>
        <end position="26"/>
    </location>
</feature>
<evidence type="ECO:0000256" key="7">
    <source>
        <dbReference type="ARBA" id="ARBA00022729"/>
    </source>
</evidence>
<dbReference type="Gene3D" id="3.40.710.10">
    <property type="entry name" value="DD-peptidase/beta-lactamase superfamily"/>
    <property type="match status" value="1"/>
</dbReference>
<keyword evidence="5 18" id="KW-0121">Carboxypeptidase</keyword>
<feature type="active site" description="Proton acceptor" evidence="13">
    <location>
        <position position="61"/>
    </location>
</feature>
<keyword evidence="6" id="KW-0645">Protease</keyword>
<dbReference type="GO" id="GO:0071555">
    <property type="term" value="P:cell wall organization"/>
    <property type="evidence" value="ECO:0007669"/>
    <property type="project" value="UniProtKB-KW"/>
</dbReference>
<dbReference type="PANTHER" id="PTHR21581:SF33">
    <property type="entry name" value="D-ALANYL-D-ALANINE CARBOXYPEPTIDASE DACB"/>
    <property type="match status" value="1"/>
</dbReference>
<dbReference type="GO" id="GO:0008360">
    <property type="term" value="P:regulation of cell shape"/>
    <property type="evidence" value="ECO:0007669"/>
    <property type="project" value="UniProtKB-KW"/>
</dbReference>
<name>A0A9D2RS55_9FIRM</name>
<evidence type="ECO:0000256" key="16">
    <source>
        <dbReference type="SAM" id="SignalP"/>
    </source>
</evidence>
<evidence type="ECO:0000256" key="10">
    <source>
        <dbReference type="ARBA" id="ARBA00022984"/>
    </source>
</evidence>
<evidence type="ECO:0000256" key="6">
    <source>
        <dbReference type="ARBA" id="ARBA00022670"/>
    </source>
</evidence>
<evidence type="ECO:0000313" key="19">
    <source>
        <dbReference type="Proteomes" id="UP000823824"/>
    </source>
</evidence>
<keyword evidence="7 16" id="KW-0732">Signal</keyword>
<dbReference type="SUPFAM" id="SSF69189">
    <property type="entry name" value="Penicillin-binding protein associated domain"/>
    <property type="match status" value="1"/>
</dbReference>
<evidence type="ECO:0000256" key="5">
    <source>
        <dbReference type="ARBA" id="ARBA00022645"/>
    </source>
</evidence>
<evidence type="ECO:0000256" key="11">
    <source>
        <dbReference type="ARBA" id="ARBA00023316"/>
    </source>
</evidence>